<keyword evidence="3" id="KW-1185">Reference proteome</keyword>
<keyword evidence="1" id="KW-0732">Signal</keyword>
<accession>A0A2S4ZY24</accession>
<feature type="signal peptide" evidence="1">
    <location>
        <begin position="1"/>
        <end position="24"/>
    </location>
</feature>
<dbReference type="InterPro" id="IPR019861">
    <property type="entry name" value="PorP/SprF_Bacteroidetes"/>
</dbReference>
<dbReference type="NCBIfam" id="TIGR03519">
    <property type="entry name" value="T9SS_PorP_fam"/>
    <property type="match status" value="1"/>
</dbReference>
<evidence type="ECO:0008006" key="4">
    <source>
        <dbReference type="Google" id="ProtNLM"/>
    </source>
</evidence>
<protein>
    <recommendedName>
        <fullName evidence="4">Type IX secretion system membrane protein PorP/SprF</fullName>
    </recommendedName>
</protein>
<dbReference type="EMBL" id="PQVF01000016">
    <property type="protein sequence ID" value="POY34949.1"/>
    <property type="molecule type" value="Genomic_DNA"/>
</dbReference>
<proteinExistence type="predicted"/>
<organism evidence="2 3">
    <name type="scientific">Solitalea longa</name>
    <dbReference type="NCBI Taxonomy" id="2079460"/>
    <lineage>
        <taxon>Bacteria</taxon>
        <taxon>Pseudomonadati</taxon>
        <taxon>Bacteroidota</taxon>
        <taxon>Sphingobacteriia</taxon>
        <taxon>Sphingobacteriales</taxon>
        <taxon>Sphingobacteriaceae</taxon>
        <taxon>Solitalea</taxon>
    </lineage>
</organism>
<dbReference type="Pfam" id="PF11751">
    <property type="entry name" value="PorP_SprF"/>
    <property type="match status" value="1"/>
</dbReference>
<evidence type="ECO:0000313" key="3">
    <source>
        <dbReference type="Proteomes" id="UP000236893"/>
    </source>
</evidence>
<feature type="chain" id="PRO_5015596165" description="Type IX secretion system membrane protein PorP/SprF" evidence="1">
    <location>
        <begin position="25"/>
        <end position="321"/>
    </location>
</feature>
<dbReference type="Proteomes" id="UP000236893">
    <property type="component" value="Unassembled WGS sequence"/>
</dbReference>
<reference evidence="2 3" key="1">
    <citation type="submission" date="2018-01" db="EMBL/GenBank/DDBJ databases">
        <authorList>
            <person name="Gaut B.S."/>
            <person name="Morton B.R."/>
            <person name="Clegg M.T."/>
            <person name="Duvall M.R."/>
        </authorList>
    </citation>
    <scope>NUCLEOTIDE SEQUENCE [LARGE SCALE GENOMIC DNA]</scope>
    <source>
        <strain evidence="2 3">HR-AV</strain>
    </source>
</reference>
<dbReference type="RefSeq" id="WP_103790510.1">
    <property type="nucleotide sequence ID" value="NZ_PQVF01000016.1"/>
</dbReference>
<name>A0A2S4ZY24_9SPHI</name>
<evidence type="ECO:0000313" key="2">
    <source>
        <dbReference type="EMBL" id="POY34949.1"/>
    </source>
</evidence>
<dbReference type="AlphaFoldDB" id="A0A2S4ZY24"/>
<dbReference type="OrthoDB" id="757501at2"/>
<gene>
    <name evidence="2" type="ORF">C3K47_17760</name>
</gene>
<comment type="caution">
    <text evidence="2">The sequence shown here is derived from an EMBL/GenBank/DDBJ whole genome shotgun (WGS) entry which is preliminary data.</text>
</comment>
<evidence type="ECO:0000256" key="1">
    <source>
        <dbReference type="SAM" id="SignalP"/>
    </source>
</evidence>
<sequence length="321" mass="35714">MKTLYNHLLRIVLFILLFHSAAWAQVEMQGSQFIFDKTYINPAFSGSSGLVDASTSLQLKEVSQNPGKSYNICAAANFYLTKAKSGLGVNVNSLVFGSDHFTTAYINYAYHLQVSENINLSSGLSFGLQQYQIDLSNLATVNTSDPLANKNIYSSKMNARYGLAVYYQNNYYLGLSFDNILSFYTNKQDLENQIPPMFRKISMYLTGGGVIPINEVNKLEPSFLIMKTFSGMTTYDLNALATLTEGVDAGFGFRYLNELKTTTGNISNSQSSFRPMIRFRLNSNNGTQLFKVGYAYNFSVGREAAVNTGSHDISLLFNLVK</sequence>